<dbReference type="InterPro" id="IPR036430">
    <property type="entry name" value="RNase_T2-like_sf"/>
</dbReference>
<keyword evidence="3" id="KW-0812">Transmembrane</keyword>
<organism evidence="4 5">
    <name type="scientific">Tropilaelaps mercedesae</name>
    <dbReference type="NCBI Taxonomy" id="418985"/>
    <lineage>
        <taxon>Eukaryota</taxon>
        <taxon>Metazoa</taxon>
        <taxon>Ecdysozoa</taxon>
        <taxon>Arthropoda</taxon>
        <taxon>Chelicerata</taxon>
        <taxon>Arachnida</taxon>
        <taxon>Acari</taxon>
        <taxon>Parasitiformes</taxon>
        <taxon>Mesostigmata</taxon>
        <taxon>Gamasina</taxon>
        <taxon>Dermanyssoidea</taxon>
        <taxon>Laelapidae</taxon>
        <taxon>Tropilaelaps</taxon>
    </lineage>
</organism>
<gene>
    <name evidence="4" type="ORF">BIW11_05408</name>
</gene>
<dbReference type="EMBL" id="MNPL01000561">
    <property type="protein sequence ID" value="OQR79908.1"/>
    <property type="molecule type" value="Genomic_DNA"/>
</dbReference>
<dbReference type="GO" id="GO:0033897">
    <property type="term" value="F:ribonuclease T2 activity"/>
    <property type="evidence" value="ECO:0007669"/>
    <property type="project" value="InterPro"/>
</dbReference>
<reference evidence="4 5" key="1">
    <citation type="journal article" date="2017" name="Gigascience">
        <title>Draft genome of the honey bee ectoparasitic mite, Tropilaelaps mercedesae, is shaped by the parasitic life history.</title>
        <authorList>
            <person name="Dong X."/>
            <person name="Armstrong S.D."/>
            <person name="Xia D."/>
            <person name="Makepeace B.L."/>
            <person name="Darby A.C."/>
            <person name="Kadowaki T."/>
        </authorList>
    </citation>
    <scope>NUCLEOTIDE SEQUENCE [LARGE SCALE GENOMIC DNA]</scope>
    <source>
        <strain evidence="4">Wuxi-XJTLU</strain>
    </source>
</reference>
<dbReference type="GO" id="GO:0005576">
    <property type="term" value="C:extracellular region"/>
    <property type="evidence" value="ECO:0007669"/>
    <property type="project" value="TreeGrafter"/>
</dbReference>
<accession>A0A1V9Y2T5</accession>
<dbReference type="InterPro" id="IPR001568">
    <property type="entry name" value="RNase_T2-like"/>
</dbReference>
<name>A0A1V9Y2T5_9ACAR</name>
<dbReference type="PROSITE" id="PS00530">
    <property type="entry name" value="RNASE_T2_1"/>
    <property type="match status" value="1"/>
</dbReference>
<dbReference type="PANTHER" id="PTHR11240">
    <property type="entry name" value="RIBONUCLEASE T2"/>
    <property type="match status" value="1"/>
</dbReference>
<feature type="transmembrane region" description="Helical" evidence="3">
    <location>
        <begin position="303"/>
        <end position="328"/>
    </location>
</feature>
<comment type="similarity">
    <text evidence="1 2">Belongs to the RNase T2 family.</text>
</comment>
<comment type="caution">
    <text evidence="4">The sequence shown here is derived from an EMBL/GenBank/DDBJ whole genome shotgun (WGS) entry which is preliminary data.</text>
</comment>
<evidence type="ECO:0000256" key="2">
    <source>
        <dbReference type="RuleBase" id="RU004328"/>
    </source>
</evidence>
<dbReference type="Proteomes" id="UP000192247">
    <property type="component" value="Unassembled WGS sequence"/>
</dbReference>
<dbReference type="GO" id="GO:0003723">
    <property type="term" value="F:RNA binding"/>
    <property type="evidence" value="ECO:0007669"/>
    <property type="project" value="InterPro"/>
</dbReference>
<dbReference type="AlphaFoldDB" id="A0A1V9Y2T5"/>
<proteinExistence type="inferred from homology"/>
<dbReference type="PROSITE" id="PS00531">
    <property type="entry name" value="RNASE_T2_2"/>
    <property type="match status" value="1"/>
</dbReference>
<keyword evidence="3" id="KW-1133">Transmembrane helix</keyword>
<sequence length="332" mass="36927">MANPVSLTVTKTLPSSWSVVSLNDVRCCRGEAQPGEPQRTDQASSEVIAWIAGSTPNGKQGDSTKRCSCSRMKFIAGTLEILAVLVLLADSYSAESAHNNQSKVEFYQLGLWTRSGFCAAKGGCVRLEENATTPIWTIHGLWPMAKSGVIDPVCCNNTKFDRTVVQQLVNELNVIWPSFTLKRAEMVWEDEYNRHGVCALPPINATVEYFTAAINLYSQNRIDEWLKKAEIMPNDTQTFPLERIKAAIVTDHNNESLPALDFYCEGQRDGADILQEIRFCYDTRFFRMQCSSQSSTCTTKDVWYLKSSGFLGAPSVLLVLVSCVLALLTSKH</sequence>
<evidence type="ECO:0000256" key="3">
    <source>
        <dbReference type="SAM" id="Phobius"/>
    </source>
</evidence>
<dbReference type="SUPFAM" id="SSF55895">
    <property type="entry name" value="Ribonuclease Rh-like"/>
    <property type="match status" value="1"/>
</dbReference>
<dbReference type="PANTHER" id="PTHR11240:SF22">
    <property type="entry name" value="RIBONUCLEASE T2"/>
    <property type="match status" value="1"/>
</dbReference>
<evidence type="ECO:0000313" key="5">
    <source>
        <dbReference type="Proteomes" id="UP000192247"/>
    </source>
</evidence>
<keyword evidence="3" id="KW-0472">Membrane</keyword>
<keyword evidence="5" id="KW-1185">Reference proteome</keyword>
<dbReference type="InParanoid" id="A0A1V9Y2T5"/>
<protein>
    <submittedName>
        <fullName evidence="4">Ribonuclease Oy-like</fullName>
    </submittedName>
</protein>
<dbReference type="InterPro" id="IPR018188">
    <property type="entry name" value="RNase_T2_His_AS_1"/>
</dbReference>
<dbReference type="InterPro" id="IPR033130">
    <property type="entry name" value="RNase_T2_His_AS_2"/>
</dbReference>
<dbReference type="Gene3D" id="3.90.730.10">
    <property type="entry name" value="Ribonuclease T2-like"/>
    <property type="match status" value="1"/>
</dbReference>
<evidence type="ECO:0000256" key="1">
    <source>
        <dbReference type="ARBA" id="ARBA00007469"/>
    </source>
</evidence>
<evidence type="ECO:0000313" key="4">
    <source>
        <dbReference type="EMBL" id="OQR79908.1"/>
    </source>
</evidence>
<dbReference type="Pfam" id="PF00445">
    <property type="entry name" value="Ribonuclease_T2"/>
    <property type="match status" value="1"/>
</dbReference>
<dbReference type="OrthoDB" id="6512877at2759"/>
<dbReference type="GO" id="GO:0006401">
    <property type="term" value="P:RNA catabolic process"/>
    <property type="evidence" value="ECO:0007669"/>
    <property type="project" value="TreeGrafter"/>
</dbReference>